<evidence type="ECO:0000256" key="1">
    <source>
        <dbReference type="SAM" id="SignalP"/>
    </source>
</evidence>
<accession>A0A446CDU9</accession>
<dbReference type="AlphaFoldDB" id="A0A446CDU9"/>
<dbReference type="Proteomes" id="UP000289184">
    <property type="component" value="Unassembled WGS sequence"/>
</dbReference>
<feature type="chain" id="PRO_5019213255" evidence="1">
    <location>
        <begin position="25"/>
        <end position="380"/>
    </location>
</feature>
<dbReference type="PROSITE" id="PS51257">
    <property type="entry name" value="PROKAR_LIPOPROTEIN"/>
    <property type="match status" value="1"/>
</dbReference>
<name>A0A446CDU9_9BURK</name>
<evidence type="ECO:0000313" key="2">
    <source>
        <dbReference type="EMBL" id="SSW66047.1"/>
    </source>
</evidence>
<sequence>MRCNMRRQLILALAAALHGAPAWAACGSADADFAAPTALAESPVSVDLSDERVLLGRNGERVATRRAPVWTAERGDPLPQTWMDKVDWSAYRLDGDDAGVAPTRLYFDADGRLCRALRYDVPRRGGRAAAPFLTGGFAFEYDAKGSLARVVEYDQTAYRKPAIYSAVRQTCLKRDAQGALTALIEGPCDNARVPAASRYFLRDAAGRLLRVIDTNVEGRAVAVQAYDGQGRPRQRYLNLYSRYAAPGDGNIPYPYAEPPPNDDSLYVLERERLSGLVTEVPGNKWRIVRIADEVPVDDADMPSWNPQAQTILAEGVTDPEGRAPLEPAAQEKVWQAMHDKPGRIFWYPDPMTRMLLVPAMPQARWQACSDPANLAADACG</sequence>
<dbReference type="EMBL" id="UFQB01000008">
    <property type="protein sequence ID" value="SSW66047.1"/>
    <property type="molecule type" value="Genomic_DNA"/>
</dbReference>
<keyword evidence="1" id="KW-0732">Signal</keyword>
<evidence type="ECO:0000313" key="3">
    <source>
        <dbReference type="Proteomes" id="UP000289184"/>
    </source>
</evidence>
<keyword evidence="3" id="KW-1185">Reference proteome</keyword>
<protein>
    <submittedName>
        <fullName evidence="2">Uncharacterized protein</fullName>
    </submittedName>
</protein>
<proteinExistence type="predicted"/>
<feature type="signal peptide" evidence="1">
    <location>
        <begin position="1"/>
        <end position="24"/>
    </location>
</feature>
<organism evidence="2 3">
    <name type="scientific">Achromobacter agilis</name>
    <dbReference type="NCBI Taxonomy" id="1353888"/>
    <lineage>
        <taxon>Bacteria</taxon>
        <taxon>Pseudomonadati</taxon>
        <taxon>Pseudomonadota</taxon>
        <taxon>Betaproteobacteria</taxon>
        <taxon>Burkholderiales</taxon>
        <taxon>Alcaligenaceae</taxon>
        <taxon>Achromobacter</taxon>
    </lineage>
</organism>
<gene>
    <name evidence="2" type="ORF">AGI3411_02332</name>
</gene>
<reference evidence="2 3" key="1">
    <citation type="submission" date="2018-07" db="EMBL/GenBank/DDBJ databases">
        <authorList>
            <person name="Peeters C."/>
        </authorList>
    </citation>
    <scope>NUCLEOTIDE SEQUENCE [LARGE SCALE GENOMIC DNA]</scope>
    <source>
        <strain evidence="2 3">LMG 3411</strain>
    </source>
</reference>